<feature type="transmembrane region" description="Helical" evidence="1">
    <location>
        <begin position="134"/>
        <end position="159"/>
    </location>
</feature>
<dbReference type="AlphaFoldDB" id="A0A1G9M5Y6"/>
<accession>A0A1G9M5Y6</accession>
<dbReference type="EMBL" id="FNGE01000018">
    <property type="protein sequence ID" value="SDL69628.1"/>
    <property type="molecule type" value="Genomic_DNA"/>
</dbReference>
<gene>
    <name evidence="2" type="ORF">SAMN04487971_11836</name>
</gene>
<dbReference type="RefSeq" id="WP_090757092.1">
    <property type="nucleotide sequence ID" value="NZ_FNGE01000018.1"/>
</dbReference>
<organism evidence="2 3">
    <name type="scientific">Paracoccus chinensis</name>
    <dbReference type="NCBI Taxonomy" id="525640"/>
    <lineage>
        <taxon>Bacteria</taxon>
        <taxon>Pseudomonadati</taxon>
        <taxon>Pseudomonadota</taxon>
        <taxon>Alphaproteobacteria</taxon>
        <taxon>Rhodobacterales</taxon>
        <taxon>Paracoccaceae</taxon>
        <taxon>Paracoccus</taxon>
    </lineage>
</organism>
<reference evidence="3" key="1">
    <citation type="submission" date="2016-10" db="EMBL/GenBank/DDBJ databases">
        <authorList>
            <person name="Varghese N."/>
            <person name="Submissions S."/>
        </authorList>
    </citation>
    <scope>NUCLEOTIDE SEQUENCE [LARGE SCALE GENOMIC DNA]</scope>
    <source>
        <strain evidence="3">CGMCC 1.7655</strain>
    </source>
</reference>
<dbReference type="STRING" id="525640.SAMN04487971_11836"/>
<sequence>MLDGDPGGRVERAENDLVLSFLRVRRAIGLLGYFLPPALLIYSLIWGESLLPSISAYYYSPMREVFVGTLSAIAVFLWSYEGYRPRPGEWLSDLMAGRAASLGALAVALIPTAPDVPVACTLSQCVLGFSLSGTLHWLGAALFFGALALFCLVLFVRGAHPDAEKAASNGIYRACGWIILGALALIALILLSPSAVKTQLAPLRPVFWLETIATFAFATSWMVKGDAMKPVVRALAHAEAGPRAP</sequence>
<dbReference type="Proteomes" id="UP000199555">
    <property type="component" value="Unassembled WGS sequence"/>
</dbReference>
<keyword evidence="1" id="KW-1133">Transmembrane helix</keyword>
<keyword evidence="1" id="KW-0472">Membrane</keyword>
<feature type="transmembrane region" description="Helical" evidence="1">
    <location>
        <begin position="205"/>
        <end position="223"/>
    </location>
</feature>
<feature type="transmembrane region" description="Helical" evidence="1">
    <location>
        <begin position="171"/>
        <end position="193"/>
    </location>
</feature>
<evidence type="ECO:0008006" key="4">
    <source>
        <dbReference type="Google" id="ProtNLM"/>
    </source>
</evidence>
<dbReference type="OrthoDB" id="9803163at2"/>
<keyword evidence="1" id="KW-0812">Transmembrane</keyword>
<feature type="transmembrane region" description="Helical" evidence="1">
    <location>
        <begin position="95"/>
        <end position="114"/>
    </location>
</feature>
<evidence type="ECO:0000313" key="2">
    <source>
        <dbReference type="EMBL" id="SDL69628.1"/>
    </source>
</evidence>
<evidence type="ECO:0000313" key="3">
    <source>
        <dbReference type="Proteomes" id="UP000199555"/>
    </source>
</evidence>
<protein>
    <recommendedName>
        <fullName evidence="4">DUF998 domain-containing protein</fullName>
    </recommendedName>
</protein>
<feature type="transmembrane region" description="Helical" evidence="1">
    <location>
        <begin position="65"/>
        <end position="83"/>
    </location>
</feature>
<feature type="transmembrane region" description="Helical" evidence="1">
    <location>
        <begin position="27"/>
        <end position="45"/>
    </location>
</feature>
<keyword evidence="3" id="KW-1185">Reference proteome</keyword>
<name>A0A1G9M5Y6_9RHOB</name>
<evidence type="ECO:0000256" key="1">
    <source>
        <dbReference type="SAM" id="Phobius"/>
    </source>
</evidence>
<proteinExistence type="predicted"/>